<evidence type="ECO:0000313" key="2">
    <source>
        <dbReference type="EMBL" id="MPC80735.1"/>
    </source>
</evidence>
<reference evidence="2 3" key="1">
    <citation type="submission" date="2019-05" db="EMBL/GenBank/DDBJ databases">
        <title>Another draft genome of Portunus trituberculatus and its Hox gene families provides insights of decapod evolution.</title>
        <authorList>
            <person name="Jeong J.-H."/>
            <person name="Song I."/>
            <person name="Kim S."/>
            <person name="Choi T."/>
            <person name="Kim D."/>
            <person name="Ryu S."/>
            <person name="Kim W."/>
        </authorList>
    </citation>
    <scope>NUCLEOTIDE SEQUENCE [LARGE SCALE GENOMIC DNA]</scope>
    <source>
        <tissue evidence="2">Muscle</tissue>
    </source>
</reference>
<gene>
    <name evidence="2" type="ORF">E2C01_075323</name>
</gene>
<keyword evidence="3" id="KW-1185">Reference proteome</keyword>
<comment type="caution">
    <text evidence="2">The sequence shown here is derived from an EMBL/GenBank/DDBJ whole genome shotgun (WGS) entry which is preliminary data.</text>
</comment>
<feature type="region of interest" description="Disordered" evidence="1">
    <location>
        <begin position="1"/>
        <end position="73"/>
    </location>
</feature>
<name>A0A5B7IET4_PORTR</name>
<evidence type="ECO:0000313" key="3">
    <source>
        <dbReference type="Proteomes" id="UP000324222"/>
    </source>
</evidence>
<sequence>MEDPNVLGSQYAKRGGARQGLSPVPAKRHHPRKLAVHHVSPPPLPPLPPLKDGGMVGRLTADATVHATSPFTP</sequence>
<dbReference type="EMBL" id="VSRR010054862">
    <property type="protein sequence ID" value="MPC80735.1"/>
    <property type="molecule type" value="Genomic_DNA"/>
</dbReference>
<proteinExistence type="predicted"/>
<feature type="compositionally biased region" description="Pro residues" evidence="1">
    <location>
        <begin position="40"/>
        <end position="49"/>
    </location>
</feature>
<dbReference type="AlphaFoldDB" id="A0A5B7IET4"/>
<protein>
    <submittedName>
        <fullName evidence="2">Uncharacterized protein</fullName>
    </submittedName>
</protein>
<evidence type="ECO:0000256" key="1">
    <source>
        <dbReference type="SAM" id="MobiDB-lite"/>
    </source>
</evidence>
<feature type="compositionally biased region" description="Basic residues" evidence="1">
    <location>
        <begin position="26"/>
        <end position="36"/>
    </location>
</feature>
<organism evidence="2 3">
    <name type="scientific">Portunus trituberculatus</name>
    <name type="common">Swimming crab</name>
    <name type="synonym">Neptunus trituberculatus</name>
    <dbReference type="NCBI Taxonomy" id="210409"/>
    <lineage>
        <taxon>Eukaryota</taxon>
        <taxon>Metazoa</taxon>
        <taxon>Ecdysozoa</taxon>
        <taxon>Arthropoda</taxon>
        <taxon>Crustacea</taxon>
        <taxon>Multicrustacea</taxon>
        <taxon>Malacostraca</taxon>
        <taxon>Eumalacostraca</taxon>
        <taxon>Eucarida</taxon>
        <taxon>Decapoda</taxon>
        <taxon>Pleocyemata</taxon>
        <taxon>Brachyura</taxon>
        <taxon>Eubrachyura</taxon>
        <taxon>Portunoidea</taxon>
        <taxon>Portunidae</taxon>
        <taxon>Portuninae</taxon>
        <taxon>Portunus</taxon>
    </lineage>
</organism>
<accession>A0A5B7IET4</accession>
<dbReference type="Proteomes" id="UP000324222">
    <property type="component" value="Unassembled WGS sequence"/>
</dbReference>